<dbReference type="Proteomes" id="UP000245119">
    <property type="component" value="Linkage Group LG6"/>
</dbReference>
<dbReference type="EMBL" id="PZQS01000006">
    <property type="protein sequence ID" value="PVD29255.1"/>
    <property type="molecule type" value="Genomic_DNA"/>
</dbReference>
<comment type="caution">
    <text evidence="2">The sequence shown here is derived from an EMBL/GenBank/DDBJ whole genome shotgun (WGS) entry which is preliminary data.</text>
</comment>
<organism evidence="2 3">
    <name type="scientific">Pomacea canaliculata</name>
    <name type="common">Golden apple snail</name>
    <dbReference type="NCBI Taxonomy" id="400727"/>
    <lineage>
        <taxon>Eukaryota</taxon>
        <taxon>Metazoa</taxon>
        <taxon>Spiralia</taxon>
        <taxon>Lophotrochozoa</taxon>
        <taxon>Mollusca</taxon>
        <taxon>Gastropoda</taxon>
        <taxon>Caenogastropoda</taxon>
        <taxon>Architaenioglossa</taxon>
        <taxon>Ampullarioidea</taxon>
        <taxon>Ampullariidae</taxon>
        <taxon>Pomacea</taxon>
    </lineage>
</organism>
<reference evidence="2 3" key="1">
    <citation type="submission" date="2018-04" db="EMBL/GenBank/DDBJ databases">
        <title>The genome of golden apple snail Pomacea canaliculata provides insight into stress tolerance and invasive adaptation.</title>
        <authorList>
            <person name="Liu C."/>
            <person name="Liu B."/>
            <person name="Ren Y."/>
            <person name="Zhang Y."/>
            <person name="Wang H."/>
            <person name="Li S."/>
            <person name="Jiang F."/>
            <person name="Yin L."/>
            <person name="Zhang G."/>
            <person name="Qian W."/>
            <person name="Fan W."/>
        </authorList>
    </citation>
    <scope>NUCLEOTIDE SEQUENCE [LARGE SCALE GENOMIC DNA]</scope>
    <source>
        <strain evidence="2">SZHN2017</strain>
        <tissue evidence="2">Muscle</tissue>
    </source>
</reference>
<keyword evidence="1" id="KW-1133">Transmembrane helix</keyword>
<protein>
    <submittedName>
        <fullName evidence="2">Uncharacterized protein</fullName>
    </submittedName>
</protein>
<evidence type="ECO:0000313" key="2">
    <source>
        <dbReference type="EMBL" id="PVD29255.1"/>
    </source>
</evidence>
<gene>
    <name evidence="2" type="ORF">C0Q70_11852</name>
</gene>
<dbReference type="AlphaFoldDB" id="A0A2T7P745"/>
<accession>A0A2T7P745</accession>
<name>A0A2T7P745_POMCA</name>
<keyword evidence="1" id="KW-0812">Transmembrane</keyword>
<evidence type="ECO:0000256" key="1">
    <source>
        <dbReference type="SAM" id="Phobius"/>
    </source>
</evidence>
<keyword evidence="1" id="KW-0472">Membrane</keyword>
<evidence type="ECO:0000313" key="3">
    <source>
        <dbReference type="Proteomes" id="UP000245119"/>
    </source>
</evidence>
<feature type="transmembrane region" description="Helical" evidence="1">
    <location>
        <begin position="149"/>
        <end position="168"/>
    </location>
</feature>
<proteinExistence type="predicted"/>
<keyword evidence="3" id="KW-1185">Reference proteome</keyword>
<sequence>MAAGVKMFPEYCASLDTLLPLIGDSSCLLPVDHIQKRRSSPPQLAFLGKAGFNDEEGLNTMSDVIAAGVRILATVSCVQSTESFITVTPPKTQSMSYLLPRYHGNFVLVYWNRNGVPATPGSLLELTESSVGGRCCRKTCWCKSSTVLFLYWLVVVIADVVPFYTIILEQFLPILTEKNVFAITSLKLMSRGFREELQEKDVFELKPSDTSSANGPVLMKSWRREQERRALRGKSTSLHDVATRH</sequence>